<evidence type="ECO:0000313" key="2">
    <source>
        <dbReference type="Proteomes" id="UP000241531"/>
    </source>
</evidence>
<proteinExistence type="predicted"/>
<evidence type="ECO:0000313" key="1">
    <source>
        <dbReference type="EMBL" id="AUV62874.1"/>
    </source>
</evidence>
<organism evidence="1 2">
    <name type="scientific">Shigella phage Sf17</name>
    <dbReference type="NCBI Taxonomy" id="2024305"/>
    <lineage>
        <taxon>Viruses</taxon>
        <taxon>Duplodnaviria</taxon>
        <taxon>Heunggongvirae</taxon>
        <taxon>Uroviricota</taxon>
        <taxon>Caudoviricetes</taxon>
        <taxon>Andersonviridae</taxon>
        <taxon>Ounavirinae</taxon>
        <taxon>Mooglevirus</taxon>
        <taxon>Mooglevirus Sf17</taxon>
    </lineage>
</organism>
<name>A0A2K9VKM1_9CAUD</name>
<protein>
    <submittedName>
        <fullName evidence="1">Uncharacterized protein</fullName>
    </submittedName>
</protein>
<sequence length="58" mass="6887">MNFEQRMISKFGAKRWEEMKKEHEERKNEETVVITGVDLLNHSVTNYILSGNSYKKVI</sequence>
<dbReference type="EMBL" id="MF327004">
    <property type="protein sequence ID" value="AUV62874.1"/>
    <property type="molecule type" value="Genomic_DNA"/>
</dbReference>
<accession>A0A2K9VKM1</accession>
<reference evidence="1 2" key="1">
    <citation type="submission" date="2017-06" db="EMBL/GenBank/DDBJ databases">
        <title>The isolation and characterization of 16 novel Shigella-infecting phages from the environment.</title>
        <authorList>
            <person name="Doore S.M."/>
            <person name="Schrad J.R."/>
            <person name="Dover J.A."/>
            <person name="Parent K.N."/>
        </authorList>
    </citation>
    <scope>NUCLEOTIDE SEQUENCE [LARGE SCALE GENOMIC DNA]</scope>
</reference>
<gene>
    <name evidence="1" type="ORF">Sf17_gp2</name>
</gene>
<dbReference type="Proteomes" id="UP000241531">
    <property type="component" value="Segment"/>
</dbReference>
<keyword evidence="2" id="KW-1185">Reference proteome</keyword>